<name>A0A8J4CKI6_9CHLO</name>
<evidence type="ECO:0000256" key="1">
    <source>
        <dbReference type="SAM" id="MobiDB-lite"/>
    </source>
</evidence>
<dbReference type="Proteomes" id="UP000747110">
    <property type="component" value="Unassembled WGS sequence"/>
</dbReference>
<gene>
    <name evidence="2" type="ORF">Vretifemale_12404</name>
</gene>
<keyword evidence="3" id="KW-1185">Reference proteome</keyword>
<reference evidence="2" key="1">
    <citation type="journal article" date="2021" name="Proc. Natl. Acad. Sci. U.S.A.">
        <title>Three genomes in the algal genus Volvox reveal the fate of a haploid sex-determining region after a transition to homothallism.</title>
        <authorList>
            <person name="Yamamoto K."/>
            <person name="Hamaji T."/>
            <person name="Kawai-Toyooka H."/>
            <person name="Matsuzaki R."/>
            <person name="Takahashi F."/>
            <person name="Nishimura Y."/>
            <person name="Kawachi M."/>
            <person name="Noguchi H."/>
            <person name="Minakuchi Y."/>
            <person name="Umen J.G."/>
            <person name="Toyoda A."/>
            <person name="Nozaki H."/>
        </authorList>
    </citation>
    <scope>NUCLEOTIDE SEQUENCE</scope>
    <source>
        <strain evidence="2">NIES-3786</strain>
    </source>
</reference>
<comment type="caution">
    <text evidence="2">The sequence shown here is derived from an EMBL/GenBank/DDBJ whole genome shotgun (WGS) entry which is preliminary data.</text>
</comment>
<evidence type="ECO:0000313" key="2">
    <source>
        <dbReference type="EMBL" id="GIL83655.1"/>
    </source>
</evidence>
<dbReference type="EMBL" id="BNCP01000027">
    <property type="protein sequence ID" value="GIL83655.1"/>
    <property type="molecule type" value="Genomic_DNA"/>
</dbReference>
<evidence type="ECO:0000313" key="3">
    <source>
        <dbReference type="Proteomes" id="UP000747110"/>
    </source>
</evidence>
<organism evidence="2 3">
    <name type="scientific">Volvox reticuliferus</name>
    <dbReference type="NCBI Taxonomy" id="1737510"/>
    <lineage>
        <taxon>Eukaryota</taxon>
        <taxon>Viridiplantae</taxon>
        <taxon>Chlorophyta</taxon>
        <taxon>core chlorophytes</taxon>
        <taxon>Chlorophyceae</taxon>
        <taxon>CS clade</taxon>
        <taxon>Chlamydomonadales</taxon>
        <taxon>Volvocaceae</taxon>
        <taxon>Volvox</taxon>
    </lineage>
</organism>
<protein>
    <submittedName>
        <fullName evidence="2">Uncharacterized protein</fullName>
    </submittedName>
</protein>
<accession>A0A8J4CKI6</accession>
<sequence length="331" mass="36661">MVILFFCVTGKEQKQQDHSYGPEWTSLSRGSNNCSTFPTSTPKPSDIRIKHTSQLELAMRYGRSHDAVLVLACSRIPSDTNTNAKLCELEPVYCNLSAVKTFGISVSALSDRDTYEVATDVFNVIMKTEPALLQDAREHLRRLVTSDIPENLTLNFSSGNYPQVSRPQTLPTLLTGHAQGTAVVRSSPDFAPAQVAVSIPRPWEHVVLESVMYESSCISAGNANNVIRTTFQPPSSTKNGNTQRQIVQRRWSLLSRVTVGQTSTGKNNCPIKSFKYQASDSTTTQGRTFIPAVILHFQLRLQRPSQPHYSHSQPFHIARPQPATSGGFWPS</sequence>
<dbReference type="AlphaFoldDB" id="A0A8J4CKI6"/>
<proteinExistence type="predicted"/>
<feature type="region of interest" description="Disordered" evidence="1">
    <location>
        <begin position="306"/>
        <end position="331"/>
    </location>
</feature>
<feature type="non-terminal residue" evidence="2">
    <location>
        <position position="331"/>
    </location>
</feature>